<dbReference type="Gene3D" id="3.40.50.300">
    <property type="entry name" value="P-loop containing nucleotide triphosphate hydrolases"/>
    <property type="match status" value="1"/>
</dbReference>
<keyword evidence="2" id="KW-0614">Plasmid</keyword>
<dbReference type="SUPFAM" id="SSF52540">
    <property type="entry name" value="P-loop containing nucleoside triphosphate hydrolases"/>
    <property type="match status" value="1"/>
</dbReference>
<evidence type="ECO:0000259" key="1">
    <source>
        <dbReference type="Pfam" id="PF13175"/>
    </source>
</evidence>
<dbReference type="Proteomes" id="UP000295294">
    <property type="component" value="Plasmid unnamed4"/>
</dbReference>
<dbReference type="InterPro" id="IPR041685">
    <property type="entry name" value="AAA_GajA/Old/RecF-like"/>
</dbReference>
<feature type="domain" description="Endonuclease GajA/Old nuclease/RecF-like AAA" evidence="1">
    <location>
        <begin position="35"/>
        <end position="293"/>
    </location>
</feature>
<sequence length="391" mass="44548">MVPKRKAENLIFDFEVLNDAAQVFDIHPRRSLQLSDVEDIVNRIISAVSYRFNSVSRRFDIVENIEEIVDAYIEADQLAKNKRHRQSLENWIKSSEYKSRESEKKRLINAIAQHISKSQPFYVALRAIKATLLDHSQRTVLLALLDELGIITNVVKKQTQARKTLRKHIEKLNNIVNVLDISDLLGREYVLDDAKVTGLREIGVDPYGKFSTSGLSSGNAALIEQFSEIKRQYRTALQNTNISNVVLLIDEGDAFLHIAWQQKYVKFLNRFVESLQSLSEISLQVVLTTHSPVLMSDFPRDCIIKLPVEKYVDDVEKERKLVSFGATLQSIIYKTGGAGTMGDFSSEFIRELVGKIEDRVPVRRTHIDMIDDDVIRNALYALLDQEGSLAN</sequence>
<dbReference type="AlphaFoldDB" id="A0A4V1BZT8"/>
<dbReference type="EMBL" id="CP038639">
    <property type="protein sequence ID" value="QBY56472.1"/>
    <property type="molecule type" value="Genomic_DNA"/>
</dbReference>
<evidence type="ECO:0000313" key="2">
    <source>
        <dbReference type="EMBL" id="QBY56472.1"/>
    </source>
</evidence>
<dbReference type="InterPro" id="IPR027417">
    <property type="entry name" value="P-loop_NTPase"/>
</dbReference>
<gene>
    <name evidence="2" type="ORF">E0W60_34485</name>
</gene>
<reference evidence="2 3" key="1">
    <citation type="submission" date="2019-03" db="EMBL/GenBank/DDBJ databases">
        <title>Efficiently degradation of phenoxyalkanoic acid herbicides by Cupriavidus oxalaticus strain X32.</title>
        <authorList>
            <person name="Sheng X."/>
        </authorList>
    </citation>
    <scope>NUCLEOTIDE SEQUENCE [LARGE SCALE GENOMIC DNA]</scope>
    <source>
        <strain evidence="2 3">X32</strain>
        <plasmid evidence="2 3">unnamed4</plasmid>
    </source>
</reference>
<organism evidence="2 3">
    <name type="scientific">Cupriavidus oxalaticus</name>
    <dbReference type="NCBI Taxonomy" id="96344"/>
    <lineage>
        <taxon>Bacteria</taxon>
        <taxon>Pseudomonadati</taxon>
        <taxon>Pseudomonadota</taxon>
        <taxon>Betaproteobacteria</taxon>
        <taxon>Burkholderiales</taxon>
        <taxon>Burkholderiaceae</taxon>
        <taxon>Cupriavidus</taxon>
    </lineage>
</organism>
<name>A0A4V1BZT8_9BURK</name>
<dbReference type="KEGG" id="cox:E0W60_34485"/>
<dbReference type="Pfam" id="PF13175">
    <property type="entry name" value="AAA_15"/>
    <property type="match status" value="1"/>
</dbReference>
<dbReference type="OrthoDB" id="5468457at2"/>
<protein>
    <recommendedName>
        <fullName evidence="1">Endonuclease GajA/Old nuclease/RecF-like AAA domain-containing protein</fullName>
    </recommendedName>
</protein>
<evidence type="ECO:0000313" key="3">
    <source>
        <dbReference type="Proteomes" id="UP000295294"/>
    </source>
</evidence>
<geneLocation type="plasmid" evidence="2">
    <name>unnamed4</name>
</geneLocation>
<proteinExistence type="predicted"/>
<accession>A0A4V1BZT8</accession>